<dbReference type="Proteomes" id="UP000175684">
    <property type="component" value="Unassembled WGS sequence"/>
</dbReference>
<comment type="caution">
    <text evidence="1">The sequence shown here is derived from an EMBL/GenBank/DDBJ whole genome shotgun (WGS) entry which is preliminary data.</text>
</comment>
<gene>
    <name evidence="1" type="ORF">BBK15_07185</name>
</gene>
<reference evidence="1 2" key="1">
    <citation type="submission" date="2016-07" db="EMBL/GenBank/DDBJ databases">
        <title>Draft Genome Sequence of Bifidobacterium adolescentis strain Km 4.</title>
        <authorList>
            <person name="Danilenko V.N."/>
        </authorList>
    </citation>
    <scope>NUCLEOTIDE SEQUENCE [LARGE SCALE GENOMIC DNA]</scope>
    <source>
        <strain evidence="1 2">Km 4</strain>
    </source>
</reference>
<dbReference type="OrthoDB" id="9954570at2"/>
<proteinExistence type="predicted"/>
<dbReference type="EMBL" id="MAXD01000006">
    <property type="protein sequence ID" value="OFA34570.1"/>
    <property type="molecule type" value="Genomic_DNA"/>
</dbReference>
<dbReference type="RefSeq" id="WP_070122778.1">
    <property type="nucleotide sequence ID" value="NZ_MAXD01000006.1"/>
</dbReference>
<organism evidence="1 2">
    <name type="scientific">Bifidobacterium adolescentis</name>
    <dbReference type="NCBI Taxonomy" id="1680"/>
    <lineage>
        <taxon>Bacteria</taxon>
        <taxon>Bacillati</taxon>
        <taxon>Actinomycetota</taxon>
        <taxon>Actinomycetes</taxon>
        <taxon>Bifidobacteriales</taxon>
        <taxon>Bifidobacteriaceae</taxon>
        <taxon>Bifidobacterium</taxon>
    </lineage>
</organism>
<name>A0A1E7XZ60_BIFAD</name>
<protein>
    <submittedName>
        <fullName evidence="1">Uncharacterized protein</fullName>
    </submittedName>
</protein>
<dbReference type="AlphaFoldDB" id="A0A1E7XZ60"/>
<evidence type="ECO:0000313" key="2">
    <source>
        <dbReference type="Proteomes" id="UP000175684"/>
    </source>
</evidence>
<accession>A0A1E7XZ60</accession>
<evidence type="ECO:0000313" key="1">
    <source>
        <dbReference type="EMBL" id="OFA34570.1"/>
    </source>
</evidence>
<sequence>MRNSDADIAIDVLNKLIAQELEAASAGQRYGNRPIEECATIRSNAYTFARDKIREALADAVEERDARNPFQCQRDELVAQDMHTCDLCRRRVSSPVYAVHLVYMDQAKTASEVCADCMWRLKFSPIRTISLDAYRLFERWRMSQSEADE</sequence>